<dbReference type="EMBL" id="BGPR01005001">
    <property type="protein sequence ID" value="GBN05809.1"/>
    <property type="molecule type" value="Genomic_DNA"/>
</dbReference>
<reference evidence="1 2" key="1">
    <citation type="journal article" date="2019" name="Sci. Rep.">
        <title>Orb-weaving spider Araneus ventricosus genome elucidates the spidroin gene catalogue.</title>
        <authorList>
            <person name="Kono N."/>
            <person name="Nakamura H."/>
            <person name="Ohtoshi R."/>
            <person name="Moran D.A.P."/>
            <person name="Shinohara A."/>
            <person name="Yoshida Y."/>
            <person name="Fujiwara M."/>
            <person name="Mori M."/>
            <person name="Tomita M."/>
            <person name="Arakawa K."/>
        </authorList>
    </citation>
    <scope>NUCLEOTIDE SEQUENCE [LARGE SCALE GENOMIC DNA]</scope>
</reference>
<gene>
    <name evidence="1" type="ORF">AVEN_30820_1</name>
</gene>
<sequence>MDGSDSVSIFCGNKLENDIVLVENGLASILQASLRVENGLHERLGEKTKITVHKSCRQKYTQTSSNRASIKQKETPEIAPTTSSVLRSSEKKLDFENDCFICGKLAVVDSKYPLQRRKPVHFFSTLEIRDNIIAKKQCTIWGRESNVDFLILAIL</sequence>
<dbReference type="Proteomes" id="UP000499080">
    <property type="component" value="Unassembled WGS sequence"/>
</dbReference>
<protein>
    <submittedName>
        <fullName evidence="1">Uncharacterized protein</fullName>
    </submittedName>
</protein>
<evidence type="ECO:0000313" key="1">
    <source>
        <dbReference type="EMBL" id="GBN05809.1"/>
    </source>
</evidence>
<accession>A0A4Y2KUG8</accession>
<keyword evidence="2" id="KW-1185">Reference proteome</keyword>
<comment type="caution">
    <text evidence="1">The sequence shown here is derived from an EMBL/GenBank/DDBJ whole genome shotgun (WGS) entry which is preliminary data.</text>
</comment>
<evidence type="ECO:0000313" key="2">
    <source>
        <dbReference type="Proteomes" id="UP000499080"/>
    </source>
</evidence>
<dbReference type="AlphaFoldDB" id="A0A4Y2KUG8"/>
<proteinExistence type="predicted"/>
<organism evidence="1 2">
    <name type="scientific">Araneus ventricosus</name>
    <name type="common">Orbweaver spider</name>
    <name type="synonym">Epeira ventricosa</name>
    <dbReference type="NCBI Taxonomy" id="182803"/>
    <lineage>
        <taxon>Eukaryota</taxon>
        <taxon>Metazoa</taxon>
        <taxon>Ecdysozoa</taxon>
        <taxon>Arthropoda</taxon>
        <taxon>Chelicerata</taxon>
        <taxon>Arachnida</taxon>
        <taxon>Araneae</taxon>
        <taxon>Araneomorphae</taxon>
        <taxon>Entelegynae</taxon>
        <taxon>Araneoidea</taxon>
        <taxon>Araneidae</taxon>
        <taxon>Araneus</taxon>
    </lineage>
</organism>
<name>A0A4Y2KUG8_ARAVE</name>